<sequence length="115" mass="12998">MKAVIQRVLSAYVAIDGNKVSSIHKGFLIFLGVEKDDVQEDLDYIFNKTVGLRIFKDDQKNMNLSIQDVGCEALVVSQFTLCASTQKGRRPSFIKAAEPYIAKKSYDRFCTKLKE</sequence>
<accession>A0A383CB44</accession>
<dbReference type="SUPFAM" id="SSF69500">
    <property type="entry name" value="DTD-like"/>
    <property type="match status" value="1"/>
</dbReference>
<gene>
    <name evidence="2" type="ORF">METZ01_LOCUS481749</name>
</gene>
<dbReference type="Pfam" id="PF02580">
    <property type="entry name" value="Tyr_Deacylase"/>
    <property type="match status" value="1"/>
</dbReference>
<dbReference type="PANTHER" id="PTHR10472:SF5">
    <property type="entry name" value="D-AMINOACYL-TRNA DEACYLASE 1"/>
    <property type="match status" value="1"/>
</dbReference>
<evidence type="ECO:0000313" key="2">
    <source>
        <dbReference type="EMBL" id="SVE28895.1"/>
    </source>
</evidence>
<dbReference type="EMBL" id="UINC01207000">
    <property type="protein sequence ID" value="SVE28895.1"/>
    <property type="molecule type" value="Genomic_DNA"/>
</dbReference>
<dbReference type="GO" id="GO:0005737">
    <property type="term" value="C:cytoplasm"/>
    <property type="evidence" value="ECO:0007669"/>
    <property type="project" value="InterPro"/>
</dbReference>
<proteinExistence type="inferred from homology"/>
<feature type="non-terminal residue" evidence="2">
    <location>
        <position position="115"/>
    </location>
</feature>
<dbReference type="PANTHER" id="PTHR10472">
    <property type="entry name" value="D-TYROSYL-TRNA TYR DEACYLASE"/>
    <property type="match status" value="1"/>
</dbReference>
<organism evidence="2">
    <name type="scientific">marine metagenome</name>
    <dbReference type="NCBI Taxonomy" id="408172"/>
    <lineage>
        <taxon>unclassified sequences</taxon>
        <taxon>metagenomes</taxon>
        <taxon>ecological metagenomes</taxon>
    </lineage>
</organism>
<dbReference type="GO" id="GO:0051500">
    <property type="term" value="F:D-tyrosyl-tRNA(Tyr) deacylase activity"/>
    <property type="evidence" value="ECO:0007669"/>
    <property type="project" value="TreeGrafter"/>
</dbReference>
<dbReference type="Gene3D" id="3.50.80.10">
    <property type="entry name" value="D-tyrosyl-tRNA(Tyr) deacylase"/>
    <property type="match status" value="1"/>
</dbReference>
<name>A0A383CB44_9ZZZZ</name>
<dbReference type="AlphaFoldDB" id="A0A383CB44"/>
<dbReference type="NCBIfam" id="TIGR00256">
    <property type="entry name" value="D-aminoacyl-tRNA deacylase"/>
    <property type="match status" value="1"/>
</dbReference>
<dbReference type="InterPro" id="IPR003732">
    <property type="entry name" value="Daa-tRNA_deacyls_DTD"/>
</dbReference>
<reference evidence="2" key="1">
    <citation type="submission" date="2018-05" db="EMBL/GenBank/DDBJ databases">
        <authorList>
            <person name="Lanie J.A."/>
            <person name="Ng W.-L."/>
            <person name="Kazmierczak K.M."/>
            <person name="Andrzejewski T.M."/>
            <person name="Davidsen T.M."/>
            <person name="Wayne K.J."/>
            <person name="Tettelin H."/>
            <person name="Glass J.I."/>
            <person name="Rusch D."/>
            <person name="Podicherti R."/>
            <person name="Tsui H.-C.T."/>
            <person name="Winkler M.E."/>
        </authorList>
    </citation>
    <scope>NUCLEOTIDE SEQUENCE</scope>
</reference>
<protein>
    <recommendedName>
        <fullName evidence="3">D-aminoacyl-tRNA deacylase</fullName>
    </recommendedName>
</protein>
<dbReference type="InterPro" id="IPR023509">
    <property type="entry name" value="DTD-like_sf"/>
</dbReference>
<evidence type="ECO:0000256" key="1">
    <source>
        <dbReference type="ARBA" id="ARBA00009673"/>
    </source>
</evidence>
<comment type="similarity">
    <text evidence="1">Belongs to the DTD family.</text>
</comment>
<evidence type="ECO:0008006" key="3">
    <source>
        <dbReference type="Google" id="ProtNLM"/>
    </source>
</evidence>